<dbReference type="GeneID" id="106170628"/>
<evidence type="ECO:0000313" key="4">
    <source>
        <dbReference type="RefSeq" id="XP_013406051.1"/>
    </source>
</evidence>
<evidence type="ECO:0000256" key="1">
    <source>
        <dbReference type="SAM" id="MobiDB-lite"/>
    </source>
</evidence>
<dbReference type="Proteomes" id="UP000085678">
    <property type="component" value="Unplaced"/>
</dbReference>
<dbReference type="Gene3D" id="1.20.1250.20">
    <property type="entry name" value="MFS general substrate transporter like domains"/>
    <property type="match status" value="2"/>
</dbReference>
<keyword evidence="2" id="KW-0812">Transmembrane</keyword>
<dbReference type="OrthoDB" id="330047at2759"/>
<evidence type="ECO:0000256" key="2">
    <source>
        <dbReference type="SAM" id="Phobius"/>
    </source>
</evidence>
<name>A0A1S3J728_LINAN</name>
<dbReference type="InterPro" id="IPR027197">
    <property type="entry name" value="SLC43A3"/>
</dbReference>
<feature type="transmembrane region" description="Helical" evidence="2">
    <location>
        <begin position="200"/>
        <end position="222"/>
    </location>
</feature>
<dbReference type="RefSeq" id="XP_013406051.1">
    <property type="nucleotide sequence ID" value="XM_013550597.2"/>
</dbReference>
<dbReference type="PANTHER" id="PTHR20765">
    <property type="entry name" value="SOLUTE CARRIER FAMILY 43 MEMBER 3-RELATED"/>
    <property type="match status" value="1"/>
</dbReference>
<feature type="transmembrane region" description="Helical" evidence="2">
    <location>
        <begin position="451"/>
        <end position="475"/>
    </location>
</feature>
<dbReference type="KEGG" id="lak:106170628"/>
<evidence type="ECO:0000313" key="3">
    <source>
        <dbReference type="Proteomes" id="UP000085678"/>
    </source>
</evidence>
<accession>A0A1S3J728</accession>
<protein>
    <submittedName>
        <fullName evidence="4">Solute carrier family 43 member 3-like isoform X1</fullName>
    </submittedName>
</protein>
<keyword evidence="2" id="KW-1133">Transmembrane helix</keyword>
<feature type="region of interest" description="Disordered" evidence="1">
    <location>
        <begin position="284"/>
        <end position="310"/>
    </location>
</feature>
<dbReference type="InParanoid" id="A0A1S3J728"/>
<keyword evidence="3" id="KW-1185">Reference proteome</keyword>
<feature type="transmembrane region" description="Helical" evidence="2">
    <location>
        <begin position="371"/>
        <end position="391"/>
    </location>
</feature>
<reference evidence="4" key="1">
    <citation type="submission" date="2025-08" db="UniProtKB">
        <authorList>
            <consortium name="RefSeq"/>
        </authorList>
    </citation>
    <scope>IDENTIFICATION</scope>
    <source>
        <tissue evidence="4">Gonads</tissue>
    </source>
</reference>
<feature type="transmembrane region" description="Helical" evidence="2">
    <location>
        <begin position="171"/>
        <end position="194"/>
    </location>
</feature>
<dbReference type="SUPFAM" id="SSF103473">
    <property type="entry name" value="MFS general substrate transporter"/>
    <property type="match status" value="1"/>
</dbReference>
<dbReference type="InterPro" id="IPR036259">
    <property type="entry name" value="MFS_trans_sf"/>
</dbReference>
<feature type="transmembrane region" description="Helical" evidence="2">
    <location>
        <begin position="112"/>
        <end position="132"/>
    </location>
</feature>
<proteinExistence type="predicted"/>
<feature type="transmembrane region" description="Helical" evidence="2">
    <location>
        <begin position="87"/>
        <end position="105"/>
    </location>
</feature>
<dbReference type="AlphaFoldDB" id="A0A1S3J728"/>
<feature type="transmembrane region" description="Helical" evidence="2">
    <location>
        <begin position="543"/>
        <end position="564"/>
    </location>
</feature>
<feature type="transmembrane region" description="Helical" evidence="2">
    <location>
        <begin position="12"/>
        <end position="32"/>
    </location>
</feature>
<keyword evidence="2" id="KW-0472">Membrane</keyword>
<dbReference type="PANTHER" id="PTHR20765:SF1">
    <property type="entry name" value="EQUILIBRATIVE NUCLEOBASE TRANSPORTER 1"/>
    <property type="match status" value="1"/>
</dbReference>
<gene>
    <name evidence="4" type="primary">LOC106170628</name>
</gene>
<feature type="transmembrane region" description="Helical" evidence="2">
    <location>
        <begin position="411"/>
        <end position="430"/>
    </location>
</feature>
<feature type="transmembrane region" description="Helical" evidence="2">
    <location>
        <begin position="138"/>
        <end position="159"/>
    </location>
</feature>
<organism evidence="3 4">
    <name type="scientific">Lingula anatina</name>
    <name type="common">Brachiopod</name>
    <name type="synonym">Lingula unguis</name>
    <dbReference type="NCBI Taxonomy" id="7574"/>
    <lineage>
        <taxon>Eukaryota</taxon>
        <taxon>Metazoa</taxon>
        <taxon>Spiralia</taxon>
        <taxon>Lophotrochozoa</taxon>
        <taxon>Brachiopoda</taxon>
        <taxon>Linguliformea</taxon>
        <taxon>Lingulata</taxon>
        <taxon>Lingulida</taxon>
        <taxon>Linguloidea</taxon>
        <taxon>Lingulidae</taxon>
        <taxon>Lingula</taxon>
    </lineage>
</organism>
<sequence>MKRGKEPALYKAFLVAFVLIEVGLFSVCVQGWPSLVFIFRDAGFYANLCDNTTLTYSPDINVTTSGEQEHDHLAELGCAPQQEMLNLAYTLACASLVLTSVLGYIYDHCGTWCVRGICVSLCFTGTLLMAFARPGLEWLLFPGSIGQYLGGVMYLATGMQMPQLFPKIKTTLGIMVSGATDMSTSSFLFVKLAYDAGIPYQSSMLVFASIGLVISTITTILLPPRDHAANDKETKTVSEKCLSMSLYTCNCLGNQEKDSKNAKVDFNNRKSADVFIINDTNQNNWKTTENEDTEKPMAKVPSLPSSSADMIQNGKKPAENAGTVIEKQENGDIVNAGEIVLGEKPVTETSSTDEKLQCDVPKLSSIFKSPLFWTTQIWFSGNVLLVVMYFGSFNSIIDYLSHGDQSIVSHYTNVLGILQLTTSIPMAIAGGYMVDRQKNRAQKGAKAQPKFFLGPFFITSFSGLSLWALCAVPVLEVQYVAMLVHSLLRTFAYGVHISFLAYAFPPQHFGKIYSIQLSTQTVIGSLQYPLFYWLKSGLESSPLFFSLVNVGIACLTFCLPIYVLRMEGPKKGKENQVADIQTF</sequence>